<dbReference type="GO" id="GO:0006364">
    <property type="term" value="P:rRNA processing"/>
    <property type="evidence" value="ECO:0007669"/>
    <property type="project" value="UniProtKB-UniRule"/>
</dbReference>
<proteinExistence type="inferred from homology"/>
<keyword evidence="3 5" id="KW-0698">rRNA processing</keyword>
<dbReference type="GO" id="GO:0005840">
    <property type="term" value="C:ribosome"/>
    <property type="evidence" value="ECO:0007669"/>
    <property type="project" value="InterPro"/>
</dbReference>
<evidence type="ECO:0000259" key="7">
    <source>
        <dbReference type="Pfam" id="PF24986"/>
    </source>
</evidence>
<keyword evidence="2 5" id="KW-0690">Ribosome biogenesis</keyword>
<evidence type="ECO:0000256" key="3">
    <source>
        <dbReference type="ARBA" id="ARBA00022552"/>
    </source>
</evidence>
<dbReference type="InterPro" id="IPR011033">
    <property type="entry name" value="PRC_barrel-like_sf"/>
</dbReference>
<comment type="function">
    <text evidence="5">An accessory protein needed during the final step in the assembly of 30S ribosomal subunit, possibly for assembly of the head region. Essential for efficient processing of 16S rRNA. May be needed both before and after RbfA during the maturation of 16S rRNA. It has affinity for free ribosomal 30S subunits but not for 70S ribosomes.</text>
</comment>
<dbReference type="GO" id="GO:0005737">
    <property type="term" value="C:cytoplasm"/>
    <property type="evidence" value="ECO:0007669"/>
    <property type="project" value="UniProtKB-SubCell"/>
</dbReference>
<dbReference type="PANTHER" id="PTHR33692">
    <property type="entry name" value="RIBOSOME MATURATION FACTOR RIMM"/>
    <property type="match status" value="1"/>
</dbReference>
<dbReference type="HAMAP" id="MF_00014">
    <property type="entry name" value="Ribosome_mat_RimM"/>
    <property type="match status" value="1"/>
</dbReference>
<reference evidence="9" key="1">
    <citation type="journal article" date="1998" name="J. Bacteriol.">
        <title>RimM and RbfA are essential for efficient processing of 16S rRNA in Escherichia coli.</title>
        <authorList>
            <person name="Bylund G.O."/>
            <person name="Wipemo L.C."/>
            <person name="Lundberg L.A."/>
            <person name="Wikstrom P.M."/>
        </authorList>
    </citation>
    <scope>NUCLEOTIDE SEQUENCE</scope>
</reference>
<evidence type="ECO:0000259" key="6">
    <source>
        <dbReference type="Pfam" id="PF01782"/>
    </source>
</evidence>
<dbReference type="Pfam" id="PF01782">
    <property type="entry name" value="RimM"/>
    <property type="match status" value="1"/>
</dbReference>
<evidence type="ECO:0000256" key="2">
    <source>
        <dbReference type="ARBA" id="ARBA00022517"/>
    </source>
</evidence>
<accession>A0A8B6XB08</accession>
<feature type="domain" description="RimM N-terminal" evidence="6">
    <location>
        <begin position="15"/>
        <end position="97"/>
    </location>
</feature>
<comment type="subcellular location">
    <subcellularLocation>
        <location evidence="5">Cytoplasm</location>
    </subcellularLocation>
</comment>
<dbReference type="InterPro" id="IPR036976">
    <property type="entry name" value="RimM_N_sf"/>
</dbReference>
<dbReference type="PANTHER" id="PTHR33692:SF1">
    <property type="entry name" value="RIBOSOME MATURATION FACTOR RIMM"/>
    <property type="match status" value="1"/>
</dbReference>
<evidence type="ECO:0000256" key="4">
    <source>
        <dbReference type="ARBA" id="ARBA00023186"/>
    </source>
</evidence>
<dbReference type="GO" id="GO:0043022">
    <property type="term" value="F:ribosome binding"/>
    <property type="evidence" value="ECO:0007669"/>
    <property type="project" value="InterPro"/>
</dbReference>
<dbReference type="SUPFAM" id="SSF50346">
    <property type="entry name" value="PRC-barrel domain"/>
    <property type="match status" value="1"/>
</dbReference>
<evidence type="ECO:0000313" key="8">
    <source>
        <dbReference type="Proteomes" id="UP000675920"/>
    </source>
</evidence>
<dbReference type="InterPro" id="IPR056792">
    <property type="entry name" value="PRC_RimM"/>
</dbReference>
<dbReference type="AlphaFoldDB" id="A0A8B6XB08"/>
<dbReference type="Gene3D" id="2.40.30.60">
    <property type="entry name" value="RimM"/>
    <property type="match status" value="1"/>
</dbReference>
<dbReference type="SUPFAM" id="SSF50447">
    <property type="entry name" value="Translation proteins"/>
    <property type="match status" value="1"/>
</dbReference>
<sequence>MTSTVTQSVPGDLVVVARIVGAYGVKGWIKVEAFSAEASALQRADRWWIAPRDSGRWQLRECHDLKPHSGQIVARIEGCADRDTAEALRGHEIAVSRGDFPEPEPNAYYWVDLLGCEVVAESDGKAAGKVVNLIDNGAHSILEVQVSERDGKPVTELIPFVDAYLRDVNIAGRRIVVDWMFEPQG</sequence>
<organism evidence="8 9">
    <name type="scientific">Derxia gummosa DSM 723</name>
    <dbReference type="NCBI Taxonomy" id="1121388"/>
    <lineage>
        <taxon>Bacteria</taxon>
        <taxon>Pseudomonadati</taxon>
        <taxon>Pseudomonadota</taxon>
        <taxon>Betaproteobacteria</taxon>
        <taxon>Burkholderiales</taxon>
        <taxon>Alcaligenaceae</taxon>
        <taxon>Derxia</taxon>
    </lineage>
</organism>
<dbReference type="OrthoDB" id="9783509at2"/>
<keyword evidence="4 5" id="KW-0143">Chaperone</keyword>
<dbReference type="Proteomes" id="UP000675920">
    <property type="component" value="Unplaced"/>
</dbReference>
<dbReference type="InterPro" id="IPR009000">
    <property type="entry name" value="Transl_B-barrel_sf"/>
</dbReference>
<name>A0A8B6XB08_9BURK</name>
<comment type="subunit">
    <text evidence="5">Binds ribosomal protein uS19.</text>
</comment>
<evidence type="ECO:0000256" key="1">
    <source>
        <dbReference type="ARBA" id="ARBA00022490"/>
    </source>
</evidence>
<evidence type="ECO:0000256" key="5">
    <source>
        <dbReference type="HAMAP-Rule" id="MF_00014"/>
    </source>
</evidence>
<protein>
    <recommendedName>
        <fullName evidence="5">Ribosome maturation factor RimM</fullName>
    </recommendedName>
</protein>
<comment type="similarity">
    <text evidence="5">Belongs to the RimM family.</text>
</comment>
<dbReference type="Gene3D" id="2.30.30.240">
    <property type="entry name" value="PRC-barrel domain"/>
    <property type="match status" value="1"/>
</dbReference>
<reference evidence="9" key="2">
    <citation type="journal article" date="2004" name="RNA">
        <title>The PRC-barrel domain of the ribosome maturation protein RimM mediates binding to ribosomal protein S19 in the 30S ribosomal subunits.</title>
        <authorList>
            <person name="Lovgren J.M."/>
            <person name="Bylund G.O."/>
            <person name="Srivastava M.K."/>
            <person name="Lundberg L.A."/>
            <person name="Persson O.P."/>
            <person name="Wingsle G."/>
            <person name="Wikstrom P.M."/>
        </authorList>
    </citation>
    <scope>NUCLEOTIDE SEQUENCE</scope>
</reference>
<evidence type="ECO:0000313" key="9">
    <source>
        <dbReference type="RefSeq" id="WP_084544842.1"/>
    </source>
</evidence>
<feature type="domain" description="Ribosome maturation factor RimM PRC barrel" evidence="7">
    <location>
        <begin position="110"/>
        <end position="179"/>
    </location>
</feature>
<dbReference type="Pfam" id="PF24986">
    <property type="entry name" value="PRC_RimM"/>
    <property type="match status" value="1"/>
</dbReference>
<gene>
    <name evidence="5 9" type="primary">rimM</name>
</gene>
<comment type="domain">
    <text evidence="5">The PRC barrel domain binds ribosomal protein uS19.</text>
</comment>
<dbReference type="GO" id="GO:0042274">
    <property type="term" value="P:ribosomal small subunit biogenesis"/>
    <property type="evidence" value="ECO:0007669"/>
    <property type="project" value="UniProtKB-UniRule"/>
</dbReference>
<dbReference type="InterPro" id="IPR011961">
    <property type="entry name" value="RimM"/>
</dbReference>
<keyword evidence="1 5" id="KW-0963">Cytoplasm</keyword>
<keyword evidence="8" id="KW-1185">Reference proteome</keyword>
<dbReference type="RefSeq" id="WP_084544842.1">
    <property type="nucleotide sequence ID" value="NZ_AXWS01000008.1"/>
</dbReference>
<dbReference type="InterPro" id="IPR002676">
    <property type="entry name" value="RimM_N"/>
</dbReference>
<dbReference type="NCBIfam" id="TIGR02273">
    <property type="entry name" value="16S_RimM"/>
    <property type="match status" value="1"/>
</dbReference>
<reference evidence="9" key="3">
    <citation type="submission" date="2025-08" db="UniProtKB">
        <authorList>
            <consortium name="RefSeq"/>
        </authorList>
    </citation>
    <scope>IDENTIFICATION</scope>
</reference>